<evidence type="ECO:0000256" key="10">
    <source>
        <dbReference type="RuleBase" id="RU361207"/>
    </source>
</evidence>
<evidence type="ECO:0000256" key="1">
    <source>
        <dbReference type="ARBA" id="ARBA00000439"/>
    </source>
</evidence>
<evidence type="ECO:0000313" key="13">
    <source>
        <dbReference type="Proteomes" id="UP001595699"/>
    </source>
</evidence>
<dbReference type="Pfam" id="PF02446">
    <property type="entry name" value="Glyco_hydro_77"/>
    <property type="match status" value="1"/>
</dbReference>
<dbReference type="Gene3D" id="3.20.20.80">
    <property type="entry name" value="Glycosidases"/>
    <property type="match status" value="1"/>
</dbReference>
<organism evidence="12 13">
    <name type="scientific">Tenggerimyces flavus</name>
    <dbReference type="NCBI Taxonomy" id="1708749"/>
    <lineage>
        <taxon>Bacteria</taxon>
        <taxon>Bacillati</taxon>
        <taxon>Actinomycetota</taxon>
        <taxon>Actinomycetes</taxon>
        <taxon>Propionibacteriales</taxon>
        <taxon>Nocardioidaceae</taxon>
        <taxon>Tenggerimyces</taxon>
    </lineage>
</organism>
<evidence type="ECO:0000256" key="5">
    <source>
        <dbReference type="ARBA" id="ARBA00022676"/>
    </source>
</evidence>
<evidence type="ECO:0000256" key="7">
    <source>
        <dbReference type="ARBA" id="ARBA00023277"/>
    </source>
</evidence>
<dbReference type="NCBIfam" id="TIGR00217">
    <property type="entry name" value="malQ"/>
    <property type="match status" value="1"/>
</dbReference>
<evidence type="ECO:0000256" key="4">
    <source>
        <dbReference type="ARBA" id="ARBA00020295"/>
    </source>
</evidence>
<comment type="similarity">
    <text evidence="2 10">Belongs to the disproportionating enzyme family.</text>
</comment>
<dbReference type="RefSeq" id="WP_307782611.1">
    <property type="nucleotide sequence ID" value="NZ_JAFBCM010000001.1"/>
</dbReference>
<dbReference type="InterPro" id="IPR017853">
    <property type="entry name" value="GH"/>
</dbReference>
<dbReference type="EC" id="2.4.1.25" evidence="3 10"/>
<dbReference type="InterPro" id="IPR003385">
    <property type="entry name" value="Glyco_hydro_77"/>
</dbReference>
<evidence type="ECO:0000256" key="9">
    <source>
        <dbReference type="ARBA" id="ARBA00031501"/>
    </source>
</evidence>
<dbReference type="SUPFAM" id="SSF51445">
    <property type="entry name" value="(Trans)glycosidases"/>
    <property type="match status" value="1"/>
</dbReference>
<comment type="caution">
    <text evidence="12">The sequence shown here is derived from an EMBL/GenBank/DDBJ whole genome shotgun (WGS) entry which is preliminary data.</text>
</comment>
<evidence type="ECO:0000256" key="3">
    <source>
        <dbReference type="ARBA" id="ARBA00012560"/>
    </source>
</evidence>
<keyword evidence="13" id="KW-1185">Reference proteome</keyword>
<sequence>MGDESADRADRLGPELAELAAAYGVATEYWDWRGNHVEVARATIVAVLAALDVDASSPAVIRRELTAAAQQKWRHLLPPCVATREDVATRFAVHVPHGAHVTVWVELEDGTRRGDVTQVHHLVAPQWIDDRLIGEATFSLPPDLPTGYHRLLARSDGRSADVPLVVTPARIPMPSSVAAHRSWGYAVQLYSARSRRSWGLGDLADLADLVSWSGRELGAGFVLPNPLFASDPTVPVEPSPYLPTSRRFISPLYLRVEDVPEYGYLSPAALASLEAIAQPCKAMNTSPALLDRDAVWAAKLAALEALQAVPLSPGRAGEYREFLAREGSALTDFATWCVLAELHGDDWHEWPVALRSPSSPEVAAVRSASASRVSLYCLAQWWLDEQLASVQARAVAAGMGLGVVHDLPVGVHPDGADAWALSDVLANGIGVGAPADEFNQQGQDWSLPPWRPDRLAATGYAAWRSLASGVFRHAGGLRVDHVIGMFRLWWVPAGMPAHQGTYVRYDHEALVGILSLEAARAGAVLVGEDLGTVEPWVRDVLRERGILGTSVLWFERQSDGSPLPPEVWRELCLATVTVHDLPPSAAYLSGAHVRLRASLGLLTRSVEEELAAFQSEQALWQSTLTARGLLRPGAGEQEVIEALHRYVALTPSRLVGVSLTDAVGDRRTQNQPGTNKEYANWQQPLCGPDGEPVLLDDLPTLERLRALAATLATLR</sequence>
<dbReference type="InterPro" id="IPR048458">
    <property type="entry name" value="MalQ_N"/>
</dbReference>
<dbReference type="PANTHER" id="PTHR32438:SF5">
    <property type="entry name" value="4-ALPHA-GLUCANOTRANSFERASE DPE1, CHLOROPLASTIC_AMYLOPLASTIC"/>
    <property type="match status" value="1"/>
</dbReference>
<proteinExistence type="inferred from homology"/>
<dbReference type="Pfam" id="PF21226">
    <property type="entry name" value="MalQ_N"/>
    <property type="match status" value="1"/>
</dbReference>
<dbReference type="GO" id="GO:0004134">
    <property type="term" value="F:4-alpha-glucanotransferase activity"/>
    <property type="evidence" value="ECO:0007669"/>
    <property type="project" value="UniProtKB-EC"/>
</dbReference>
<feature type="domain" description="MalQ N-terminal beta-sandwich" evidence="11">
    <location>
        <begin position="77"/>
        <end position="168"/>
    </location>
</feature>
<accession>A0ABV7YPZ0</accession>
<dbReference type="EMBL" id="JBHRZH010000043">
    <property type="protein sequence ID" value="MFC3765885.1"/>
    <property type="molecule type" value="Genomic_DNA"/>
</dbReference>
<gene>
    <name evidence="12" type="primary">malQ</name>
    <name evidence="12" type="ORF">ACFOUW_33975</name>
</gene>
<keyword evidence="6 10" id="KW-0808">Transferase</keyword>
<evidence type="ECO:0000256" key="6">
    <source>
        <dbReference type="ARBA" id="ARBA00022679"/>
    </source>
</evidence>
<evidence type="ECO:0000259" key="11">
    <source>
        <dbReference type="Pfam" id="PF21226"/>
    </source>
</evidence>
<protein>
    <recommendedName>
        <fullName evidence="4 10">4-alpha-glucanotransferase</fullName>
        <ecNumber evidence="3 10">2.4.1.25</ecNumber>
    </recommendedName>
    <alternativeName>
        <fullName evidence="8 10">Amylomaltase</fullName>
    </alternativeName>
    <alternativeName>
        <fullName evidence="9 10">Disproportionating enzyme</fullName>
    </alternativeName>
</protein>
<dbReference type="Proteomes" id="UP001595699">
    <property type="component" value="Unassembled WGS sequence"/>
</dbReference>
<evidence type="ECO:0000256" key="8">
    <source>
        <dbReference type="ARBA" id="ARBA00031423"/>
    </source>
</evidence>
<name>A0ABV7YPZ0_9ACTN</name>
<evidence type="ECO:0000256" key="2">
    <source>
        <dbReference type="ARBA" id="ARBA00005684"/>
    </source>
</evidence>
<keyword evidence="5 10" id="KW-0328">Glycosyltransferase</keyword>
<evidence type="ECO:0000313" key="12">
    <source>
        <dbReference type="EMBL" id="MFC3765885.1"/>
    </source>
</evidence>
<keyword evidence="7 10" id="KW-0119">Carbohydrate metabolism</keyword>
<comment type="catalytic activity">
    <reaction evidence="1 10">
        <text>Transfers a segment of a (1-&gt;4)-alpha-D-glucan to a new position in an acceptor, which may be glucose or a (1-&gt;4)-alpha-D-glucan.</text>
        <dbReference type="EC" id="2.4.1.25"/>
    </reaction>
</comment>
<reference evidence="13" key="1">
    <citation type="journal article" date="2019" name="Int. J. Syst. Evol. Microbiol.">
        <title>The Global Catalogue of Microorganisms (GCM) 10K type strain sequencing project: providing services to taxonomists for standard genome sequencing and annotation.</title>
        <authorList>
            <consortium name="The Broad Institute Genomics Platform"/>
            <consortium name="The Broad Institute Genome Sequencing Center for Infectious Disease"/>
            <person name="Wu L."/>
            <person name="Ma J."/>
        </authorList>
    </citation>
    <scope>NUCLEOTIDE SEQUENCE [LARGE SCALE GENOMIC DNA]</scope>
    <source>
        <strain evidence="13">CGMCC 4.7241</strain>
    </source>
</reference>
<dbReference type="PANTHER" id="PTHR32438">
    <property type="entry name" value="4-ALPHA-GLUCANOTRANSFERASE DPE1, CHLOROPLASTIC/AMYLOPLASTIC"/>
    <property type="match status" value="1"/>
</dbReference>